<organism evidence="1 2">
    <name type="scientific">Tetrapyrgos nigripes</name>
    <dbReference type="NCBI Taxonomy" id="182062"/>
    <lineage>
        <taxon>Eukaryota</taxon>
        <taxon>Fungi</taxon>
        <taxon>Dikarya</taxon>
        <taxon>Basidiomycota</taxon>
        <taxon>Agaricomycotina</taxon>
        <taxon>Agaricomycetes</taxon>
        <taxon>Agaricomycetidae</taxon>
        <taxon>Agaricales</taxon>
        <taxon>Marasmiineae</taxon>
        <taxon>Marasmiaceae</taxon>
        <taxon>Tetrapyrgos</taxon>
    </lineage>
</organism>
<evidence type="ECO:0000313" key="1">
    <source>
        <dbReference type="EMBL" id="KAF5334856.1"/>
    </source>
</evidence>
<evidence type="ECO:0000313" key="2">
    <source>
        <dbReference type="Proteomes" id="UP000559256"/>
    </source>
</evidence>
<dbReference type="SUPFAM" id="SSF56399">
    <property type="entry name" value="ADP-ribosylation"/>
    <property type="match status" value="1"/>
</dbReference>
<protein>
    <recommendedName>
        <fullName evidence="3">PARP catalytic domain-containing protein</fullName>
    </recommendedName>
</protein>
<dbReference type="OrthoDB" id="10256774at2759"/>
<keyword evidence="2" id="KW-1185">Reference proteome</keyword>
<name>A0A8H5FFI2_9AGAR</name>
<dbReference type="Gene3D" id="3.90.228.10">
    <property type="match status" value="1"/>
</dbReference>
<dbReference type="AlphaFoldDB" id="A0A8H5FFI2"/>
<sequence length="533" mass="60621">MAFADLFQTHYYTYAGLDDDTLESDEENELLLTPLPNHQLQALRLIKNHLSSDVINWEGTILSGLLFHFRHIDLHIEGGGYSCRLSPRFSVSSRFVRKESLLKLEADLKRIDKDDDEAQRSRRSRSDSFHFVTMILRMVDTASAHQASWLDDDFITPERRAFHDTDLDNIFNTAQDFLGVTPKQICDDILPDYRIIHVESIIRTNLSRRFVQFQDMLRSKLMQRSTHELVKFVPPEYRRSRGTSSTQKEDLIEHIVRPKLTFHGTRPDLVPSIVQFGFLKPGTTHPSTGEPLPVRCGSTYGRGIYSSPNPNFSLAYSGFQCSQTKPGGIPGLKLLVCATIMGRSAQLSRADNWREQSRPYPGSDSHIANEGREFIVFDNAQILPCYVVHLDWGRGGVDAESFVLNNLNGSARTIDGTTTRGIGNRRAWLKASEDSISPGEKKRLKEERLAQAAKFFAYGFGPVSGKNIIIEDIADVDDDEEDYGEYQVDRLDDVQEVDIWGVKRLEGETEMDEYSVQRKAKYRWKSGIDDDQG</sequence>
<reference evidence="1 2" key="1">
    <citation type="journal article" date="2020" name="ISME J.">
        <title>Uncovering the hidden diversity of litter-decomposition mechanisms in mushroom-forming fungi.</title>
        <authorList>
            <person name="Floudas D."/>
            <person name="Bentzer J."/>
            <person name="Ahren D."/>
            <person name="Johansson T."/>
            <person name="Persson P."/>
            <person name="Tunlid A."/>
        </authorList>
    </citation>
    <scope>NUCLEOTIDE SEQUENCE [LARGE SCALE GENOMIC DNA]</scope>
    <source>
        <strain evidence="1 2">CBS 291.85</strain>
    </source>
</reference>
<proteinExistence type="predicted"/>
<dbReference type="EMBL" id="JAACJM010000250">
    <property type="protein sequence ID" value="KAF5334856.1"/>
    <property type="molecule type" value="Genomic_DNA"/>
</dbReference>
<gene>
    <name evidence="1" type="ORF">D9758_014299</name>
</gene>
<evidence type="ECO:0008006" key="3">
    <source>
        <dbReference type="Google" id="ProtNLM"/>
    </source>
</evidence>
<comment type="caution">
    <text evidence="1">The sequence shown here is derived from an EMBL/GenBank/DDBJ whole genome shotgun (WGS) entry which is preliminary data.</text>
</comment>
<accession>A0A8H5FFI2</accession>
<dbReference type="Proteomes" id="UP000559256">
    <property type="component" value="Unassembled WGS sequence"/>
</dbReference>